<dbReference type="SUPFAM" id="SSF48403">
    <property type="entry name" value="Ankyrin repeat"/>
    <property type="match status" value="1"/>
</dbReference>
<keyword evidence="4" id="KW-1185">Reference proteome</keyword>
<evidence type="ECO:0000313" key="3">
    <source>
        <dbReference type="EMBL" id="KAJ7388444.1"/>
    </source>
</evidence>
<dbReference type="Proteomes" id="UP001163046">
    <property type="component" value="Unassembled WGS sequence"/>
</dbReference>
<name>A0A9W9ZWH9_9CNID</name>
<feature type="repeat" description="ANK" evidence="2">
    <location>
        <begin position="82"/>
        <end position="114"/>
    </location>
</feature>
<reference evidence="3" key="1">
    <citation type="submission" date="2023-01" db="EMBL/GenBank/DDBJ databases">
        <title>Genome assembly of the deep-sea coral Lophelia pertusa.</title>
        <authorList>
            <person name="Herrera S."/>
            <person name="Cordes E."/>
        </authorList>
    </citation>
    <scope>NUCLEOTIDE SEQUENCE</scope>
    <source>
        <strain evidence="3">USNM1676648</strain>
        <tissue evidence="3">Polyp</tissue>
    </source>
</reference>
<organism evidence="3 4">
    <name type="scientific">Desmophyllum pertusum</name>
    <dbReference type="NCBI Taxonomy" id="174260"/>
    <lineage>
        <taxon>Eukaryota</taxon>
        <taxon>Metazoa</taxon>
        <taxon>Cnidaria</taxon>
        <taxon>Anthozoa</taxon>
        <taxon>Hexacorallia</taxon>
        <taxon>Scleractinia</taxon>
        <taxon>Caryophylliina</taxon>
        <taxon>Caryophylliidae</taxon>
        <taxon>Desmophyllum</taxon>
    </lineage>
</organism>
<comment type="caution">
    <text evidence="3">The sequence shown here is derived from an EMBL/GenBank/DDBJ whole genome shotgun (WGS) entry which is preliminary data.</text>
</comment>
<gene>
    <name evidence="3" type="ORF">OS493_037606</name>
</gene>
<sequence>MMDCTPKCRLSKHAELILSAITKEDAAKVRAILPRVCSNFARVTDQFGRNALHLAASCGKGDILEWLVKDQAVDVELKDLESGWTALHRSVFYGYLDCTIKLIQLGSDLGCFDKESLSPLDLIRLDSPFQITTGGKCIVYVYTPSEINRRNQ</sequence>
<dbReference type="OrthoDB" id="1893551at2759"/>
<dbReference type="PANTHER" id="PTHR22872:SF2">
    <property type="entry name" value="INHIBITOR OF BRUTON TYROSINE KINASE"/>
    <property type="match status" value="1"/>
</dbReference>
<dbReference type="Pfam" id="PF12796">
    <property type="entry name" value="Ank_2"/>
    <property type="match status" value="1"/>
</dbReference>
<evidence type="ECO:0008006" key="5">
    <source>
        <dbReference type="Google" id="ProtNLM"/>
    </source>
</evidence>
<accession>A0A9W9ZWH9</accession>
<dbReference type="InterPro" id="IPR002110">
    <property type="entry name" value="Ankyrin_rpt"/>
</dbReference>
<proteinExistence type="predicted"/>
<keyword evidence="1" id="KW-0677">Repeat</keyword>
<evidence type="ECO:0000256" key="2">
    <source>
        <dbReference type="PROSITE-ProRule" id="PRU00023"/>
    </source>
</evidence>
<dbReference type="SMART" id="SM00248">
    <property type="entry name" value="ANK"/>
    <property type="match status" value="2"/>
</dbReference>
<keyword evidence="2" id="KW-0040">ANK repeat</keyword>
<dbReference type="Gene3D" id="1.25.40.20">
    <property type="entry name" value="Ankyrin repeat-containing domain"/>
    <property type="match status" value="1"/>
</dbReference>
<protein>
    <recommendedName>
        <fullName evidence="5">ANK_REP_REGION domain-containing protein</fullName>
    </recommendedName>
</protein>
<dbReference type="PROSITE" id="PS50088">
    <property type="entry name" value="ANK_REPEAT"/>
    <property type="match status" value="1"/>
</dbReference>
<dbReference type="InterPro" id="IPR051625">
    <property type="entry name" value="Signaling_Regulatory_Domain"/>
</dbReference>
<evidence type="ECO:0000256" key="1">
    <source>
        <dbReference type="ARBA" id="ARBA00022737"/>
    </source>
</evidence>
<dbReference type="AlphaFoldDB" id="A0A9W9ZWH9"/>
<evidence type="ECO:0000313" key="4">
    <source>
        <dbReference type="Proteomes" id="UP001163046"/>
    </source>
</evidence>
<dbReference type="InterPro" id="IPR036770">
    <property type="entry name" value="Ankyrin_rpt-contain_sf"/>
</dbReference>
<dbReference type="PANTHER" id="PTHR22872">
    <property type="entry name" value="BTK-BINDING PROTEIN-RELATED"/>
    <property type="match status" value="1"/>
</dbReference>
<dbReference type="EMBL" id="MU825469">
    <property type="protein sequence ID" value="KAJ7388444.1"/>
    <property type="molecule type" value="Genomic_DNA"/>
</dbReference>